<dbReference type="Pfam" id="PF14111">
    <property type="entry name" value="DUF4283"/>
    <property type="match status" value="1"/>
</dbReference>
<feature type="domain" description="Zinc knuckle CX2CX4HX4C" evidence="4">
    <location>
        <begin position="173"/>
        <end position="208"/>
    </location>
</feature>
<dbReference type="OrthoDB" id="1112049at2759"/>
<reference evidence="5 6" key="1">
    <citation type="submission" date="2020-02" db="EMBL/GenBank/DDBJ databases">
        <authorList>
            <person name="Ma Q."/>
            <person name="Huang Y."/>
            <person name="Song X."/>
            <person name="Pei D."/>
        </authorList>
    </citation>
    <scope>NUCLEOTIDE SEQUENCE [LARGE SCALE GENOMIC DNA]</scope>
    <source>
        <strain evidence="5">Sxm20200214</strain>
        <tissue evidence="5">Leaf</tissue>
    </source>
</reference>
<dbReference type="InterPro" id="IPR025836">
    <property type="entry name" value="Zn_knuckle_CX2CX4HX4C"/>
</dbReference>
<feature type="domain" description="DUF4283" evidence="3">
    <location>
        <begin position="33"/>
        <end position="112"/>
    </location>
</feature>
<dbReference type="InterPro" id="IPR025558">
    <property type="entry name" value="DUF4283"/>
</dbReference>
<evidence type="ECO:0000259" key="4">
    <source>
        <dbReference type="Pfam" id="PF14392"/>
    </source>
</evidence>
<dbReference type="Pfam" id="PF13966">
    <property type="entry name" value="zf-RVT"/>
    <property type="match status" value="1"/>
</dbReference>
<dbReference type="GO" id="GO:0004523">
    <property type="term" value="F:RNA-DNA hybrid ribonuclease activity"/>
    <property type="evidence" value="ECO:0007669"/>
    <property type="project" value="InterPro"/>
</dbReference>
<feature type="domain" description="Reverse transcriptase zinc-binding" evidence="2">
    <location>
        <begin position="817"/>
        <end position="912"/>
    </location>
</feature>
<dbReference type="AlphaFoldDB" id="A0A8X7P9T5"/>
<gene>
    <name evidence="5" type="ORF">Bca52824_086863</name>
</gene>
<dbReference type="Pfam" id="PF14392">
    <property type="entry name" value="zf-CCHC_4"/>
    <property type="match status" value="1"/>
</dbReference>
<dbReference type="Pfam" id="PF13456">
    <property type="entry name" value="RVT_3"/>
    <property type="match status" value="1"/>
</dbReference>
<dbReference type="PANTHER" id="PTHR33710:SF62">
    <property type="entry name" value="DUF4283 DOMAIN PROTEIN"/>
    <property type="match status" value="1"/>
</dbReference>
<dbReference type="InterPro" id="IPR036691">
    <property type="entry name" value="Endo/exonu/phosph_ase_sf"/>
</dbReference>
<evidence type="ECO:0000313" key="5">
    <source>
        <dbReference type="EMBL" id="KAG2247235.1"/>
    </source>
</evidence>
<dbReference type="EMBL" id="JAAMPC010000017">
    <property type="protein sequence ID" value="KAG2247235.1"/>
    <property type="molecule type" value="Genomic_DNA"/>
</dbReference>
<comment type="caution">
    <text evidence="5">The sequence shown here is derived from an EMBL/GenBank/DDBJ whole genome shotgun (WGS) entry which is preliminary data.</text>
</comment>
<sequence>MSIAMDKALMAMSLEEEDEPFNLPDLPEFSSVERNYLSLIGRILNPDCQKMRSLILDMPRKWQKVGKCRGVALSREKFQFIFDNEYDLLDVLDKGVHTYNEWTLVIQRWVENPPEDYLQYIPLWVQIRQLPVNYYTAEAISALGDFVGKVDVVAFDPNKVQLQNFVRVKKKVVNLPKGGSATILFSYERIQKRCYECQRLNHEREVCPLWIRKRQWQSDDRKAFGSFMKPIKPLVITNNDPLYGVLKEEQNSCRCVGRMRQYLLVSNVDERRVREDRIKKSVAEAEADPIAKKSLLSLEPIPQITNNLDKGKGRVFDYEDICSESSPVILENVVHSPKLMESAIRAGSADDSRMFMESRKFGSAFDRIEDQFNLYQCSSSVKRDSLSIAHSSGTITGNCGSSRRRPTRNKRILIAKKAGKPSGNAEKKQGLDFGISRIGVLRKDRWCMLGDFNDILHNEEKIGGPRRSDISFHPFVNMINACEMTELPSQGNTFTWGGVRYGQGIQSRLDRCFGNKEWYKQFPASNQTFMDKRGSDHRPVLVKLMDSQQVYKGQFRFDKRFLFKEDVKEAIKSAWKPSVTSSVFSVSGRLKAVRKALSKWKQKNNTNSNLVKEYRAEELYWRLRSKEFWLKGGDKNSKFFHAFVKSRRTRKRLEKILDEKGVFQFSEAAKAQVAIDYFNKLFKSSNPASFEAFFSNFAPKVTNDMNAQLCKESILHGRVLVEKGISRRIGDGKSSFVWTDPWMEDEDGSTRAPWRKNYFFNSMLKVKDIISADGNHWNYDKLQELFYPQDIKQILKFPPVKSRSDFWIWKFNKSGDFSVKSAFWLVNQSDKESVLEAKALPSLNPLKQQVWKISSEPKIKNFLWKALSSALPVDEGFSRRGMKAEEFCQICGSFQETINHVLFSCESARQVWALSNIPYPRHGFDSESVFANMKYLLQLIKLEGREYKQRRAIPWLMWNIWIDRNKFLFEGLIPNALGVVQRSLEEAENWFQAQACDTQKEDQQKKMEVARKKGWKCPLPEWKKCNIGFCWSKKEKMVGAAWVLRDERGVVILHSRRLFSQMENLDHAKFSVLSWAIESLAFHRQVKVVFAFSDLSVVEMINNPIRWPAFSHVSSALLAILSTIKEWKFVFEFQVANRGAFLIAQSALHPSFAQSYVARGPPLGLYELFDVERTLTSL</sequence>
<evidence type="ECO:0000259" key="1">
    <source>
        <dbReference type="Pfam" id="PF13456"/>
    </source>
</evidence>
<organism evidence="5 6">
    <name type="scientific">Brassica carinata</name>
    <name type="common">Ethiopian mustard</name>
    <name type="synonym">Abyssinian cabbage</name>
    <dbReference type="NCBI Taxonomy" id="52824"/>
    <lineage>
        <taxon>Eukaryota</taxon>
        <taxon>Viridiplantae</taxon>
        <taxon>Streptophyta</taxon>
        <taxon>Embryophyta</taxon>
        <taxon>Tracheophyta</taxon>
        <taxon>Spermatophyta</taxon>
        <taxon>Magnoliopsida</taxon>
        <taxon>eudicotyledons</taxon>
        <taxon>Gunneridae</taxon>
        <taxon>Pentapetalae</taxon>
        <taxon>rosids</taxon>
        <taxon>malvids</taxon>
        <taxon>Brassicales</taxon>
        <taxon>Brassicaceae</taxon>
        <taxon>Brassiceae</taxon>
        <taxon>Brassica</taxon>
    </lineage>
</organism>
<evidence type="ECO:0000259" key="2">
    <source>
        <dbReference type="Pfam" id="PF13966"/>
    </source>
</evidence>
<dbReference type="InterPro" id="IPR002156">
    <property type="entry name" value="RNaseH_domain"/>
</dbReference>
<dbReference type="GO" id="GO:0003676">
    <property type="term" value="F:nucleic acid binding"/>
    <property type="evidence" value="ECO:0007669"/>
    <property type="project" value="InterPro"/>
</dbReference>
<evidence type="ECO:0000259" key="3">
    <source>
        <dbReference type="Pfam" id="PF14111"/>
    </source>
</evidence>
<evidence type="ECO:0000313" key="6">
    <source>
        <dbReference type="Proteomes" id="UP000886595"/>
    </source>
</evidence>
<evidence type="ECO:0008006" key="7">
    <source>
        <dbReference type="Google" id="ProtNLM"/>
    </source>
</evidence>
<dbReference type="SUPFAM" id="SSF56219">
    <property type="entry name" value="DNase I-like"/>
    <property type="match status" value="1"/>
</dbReference>
<accession>A0A8X7P9T5</accession>
<name>A0A8X7P9T5_BRACI</name>
<keyword evidence="6" id="KW-1185">Reference proteome</keyword>
<dbReference type="InterPro" id="IPR026960">
    <property type="entry name" value="RVT-Znf"/>
</dbReference>
<feature type="domain" description="RNase H type-1" evidence="1">
    <location>
        <begin position="1030"/>
        <end position="1145"/>
    </location>
</feature>
<proteinExistence type="predicted"/>
<dbReference type="Gene3D" id="3.60.10.10">
    <property type="entry name" value="Endonuclease/exonuclease/phosphatase"/>
    <property type="match status" value="1"/>
</dbReference>
<protein>
    <recommendedName>
        <fullName evidence="7">Reverse transcriptase zinc-binding domain-containing protein</fullName>
    </recommendedName>
</protein>
<dbReference type="Proteomes" id="UP000886595">
    <property type="component" value="Unassembled WGS sequence"/>
</dbReference>
<dbReference type="PANTHER" id="PTHR33710">
    <property type="entry name" value="BNAC02G09200D PROTEIN"/>
    <property type="match status" value="1"/>
</dbReference>